<dbReference type="Gene3D" id="1.20.900.10">
    <property type="entry name" value="Dbl homology (DH) domain"/>
    <property type="match status" value="1"/>
</dbReference>
<evidence type="ECO:0000256" key="1">
    <source>
        <dbReference type="SAM" id="MobiDB-lite"/>
    </source>
</evidence>
<dbReference type="Pfam" id="PF00621">
    <property type="entry name" value="RhoGEF"/>
    <property type="match status" value="1"/>
</dbReference>
<dbReference type="PANTHER" id="PTHR45818">
    <property type="entry name" value="PROTEIN VAV"/>
    <property type="match status" value="1"/>
</dbReference>
<accession>A0A9W9JZA0</accession>
<feature type="compositionally biased region" description="Basic and acidic residues" evidence="1">
    <location>
        <begin position="10"/>
        <end position="24"/>
    </location>
</feature>
<evidence type="ECO:0000313" key="3">
    <source>
        <dbReference type="EMBL" id="KAJ5087359.1"/>
    </source>
</evidence>
<feature type="region of interest" description="Disordered" evidence="1">
    <location>
        <begin position="610"/>
        <end position="640"/>
    </location>
</feature>
<feature type="compositionally biased region" description="Acidic residues" evidence="1">
    <location>
        <begin position="62"/>
        <end position="75"/>
    </location>
</feature>
<reference evidence="3" key="1">
    <citation type="submission" date="2022-11" db="EMBL/GenBank/DDBJ databases">
        <authorList>
            <person name="Petersen C."/>
        </authorList>
    </citation>
    <scope>NUCLEOTIDE SEQUENCE</scope>
    <source>
        <strain evidence="3">IBT 30069</strain>
    </source>
</reference>
<reference evidence="3" key="2">
    <citation type="journal article" date="2023" name="IMA Fungus">
        <title>Comparative genomic study of the Penicillium genus elucidates a diverse pangenome and 15 lateral gene transfer events.</title>
        <authorList>
            <person name="Petersen C."/>
            <person name="Sorensen T."/>
            <person name="Nielsen M.R."/>
            <person name="Sondergaard T.E."/>
            <person name="Sorensen J.L."/>
            <person name="Fitzpatrick D.A."/>
            <person name="Frisvad J.C."/>
            <person name="Nielsen K.L."/>
        </authorList>
    </citation>
    <scope>NUCLEOTIDE SEQUENCE</scope>
    <source>
        <strain evidence="3">IBT 30069</strain>
    </source>
</reference>
<gene>
    <name evidence="3" type="ORF">N7456_010975</name>
</gene>
<dbReference type="SUPFAM" id="SSF48065">
    <property type="entry name" value="DBL homology domain (DH-domain)"/>
    <property type="match status" value="1"/>
</dbReference>
<feature type="domain" description="DH" evidence="2">
    <location>
        <begin position="156"/>
        <end position="400"/>
    </location>
</feature>
<keyword evidence="4" id="KW-1185">Reference proteome</keyword>
<dbReference type="PANTHER" id="PTHR45818:SF3">
    <property type="entry name" value="PROTEIN VAV"/>
    <property type="match status" value="1"/>
</dbReference>
<organism evidence="3 4">
    <name type="scientific">Penicillium angulare</name>
    <dbReference type="NCBI Taxonomy" id="116970"/>
    <lineage>
        <taxon>Eukaryota</taxon>
        <taxon>Fungi</taxon>
        <taxon>Dikarya</taxon>
        <taxon>Ascomycota</taxon>
        <taxon>Pezizomycotina</taxon>
        <taxon>Eurotiomycetes</taxon>
        <taxon>Eurotiomycetidae</taxon>
        <taxon>Eurotiales</taxon>
        <taxon>Aspergillaceae</taxon>
        <taxon>Penicillium</taxon>
    </lineage>
</organism>
<evidence type="ECO:0000259" key="2">
    <source>
        <dbReference type="PROSITE" id="PS50010"/>
    </source>
</evidence>
<dbReference type="OrthoDB" id="8059989at2759"/>
<feature type="compositionally biased region" description="Basic and acidic residues" evidence="1">
    <location>
        <begin position="779"/>
        <end position="789"/>
    </location>
</feature>
<dbReference type="GO" id="GO:0005085">
    <property type="term" value="F:guanyl-nucleotide exchange factor activity"/>
    <property type="evidence" value="ECO:0007669"/>
    <property type="project" value="InterPro"/>
</dbReference>
<dbReference type="InterPro" id="IPR035899">
    <property type="entry name" value="DBL_dom_sf"/>
</dbReference>
<dbReference type="EMBL" id="JAPQKH010000007">
    <property type="protein sequence ID" value="KAJ5087359.1"/>
    <property type="molecule type" value="Genomic_DNA"/>
</dbReference>
<feature type="region of interest" description="Disordered" evidence="1">
    <location>
        <begin position="47"/>
        <end position="151"/>
    </location>
</feature>
<feature type="region of interest" description="Disordered" evidence="1">
    <location>
        <begin position="1"/>
        <end position="24"/>
    </location>
</feature>
<dbReference type="PROSITE" id="PS50010">
    <property type="entry name" value="DH_2"/>
    <property type="match status" value="1"/>
</dbReference>
<sequence length="819" mass="91954">MMEYQDPDESTDKLLEDGLDEKDVKDKTSTLLASAHAPFKRWVDTLRKPAAPKRPAKVVEGWPDEPQEETNSLDETDTRFPDFAPPPQLPVHDSSSGRSYLGTVKTTTLSIATRSRRTTHSTTTQSAMSDARASRDSSRPSTRNYMDEKAEERAGKRRLILRELVKTEEDYATGLKALTGVLSIFNTRTLIQHNIQQIYKIHEQFLNRLREITPSSFSQTPEEALELANRGLSKRLGNIDLPGLKGLQNRSLRTRSFKAGMKQRRRSLIAEPSEAYEVACELGNLSTSFSAYAEFCGNYELLSQDIAILRRSIPNWSVYDQGIEALSKSVASTDSRRYDDNKSMTMNDLMIKPIQRLCKYPLLLQDLNRNTAVTDCPTSQENMKQILENLRVQVASINSATGNPVNKDRIQKTLVLQEKIRFDDSSLLQDVYRDLGPMSICGVLHVTYHTSAHTAGEFMVCVLFNCYLLLAQNIDESNRLDVVACIYINDLKSDTLHNGRGLKCYGCPWSWKILFKEQGENFEFVLSAATSLEEKQWKTELLLRTAALADMAEPGGNWNPRRYSLLNLPLVALDRPQYTVASLPRRSSMDSMAITRKSNVQQVIVRKTHCPNNYDESTGSGSTSSAGEIERPKTPATRGSWTVTARRMDRVRLEKLISEVYTRDVLPYPGMVLGRGDIFRRGSIMRRLSFHAGFTKRSSSVSTSHSGPVVTESHAVEEYDGEEKDLITAQDGCSDQPLLGEDCESPKTPTPTSPVGRSKTLRFKDTKKSGSLSRKEKRSKQEKDGEMSPRRKWGTPINLLSVLSPKNIIRSRGGEPGGN</sequence>
<dbReference type="Proteomes" id="UP001149165">
    <property type="component" value="Unassembled WGS sequence"/>
</dbReference>
<feature type="compositionally biased region" description="Low complexity" evidence="1">
    <location>
        <begin position="120"/>
        <end position="131"/>
    </location>
</feature>
<dbReference type="InterPro" id="IPR000219">
    <property type="entry name" value="DH_dom"/>
</dbReference>
<dbReference type="SMART" id="SM00325">
    <property type="entry name" value="RhoGEF"/>
    <property type="match status" value="1"/>
</dbReference>
<dbReference type="AlphaFoldDB" id="A0A9W9JZA0"/>
<feature type="region of interest" description="Disordered" evidence="1">
    <location>
        <begin position="694"/>
        <end position="819"/>
    </location>
</feature>
<name>A0A9W9JZA0_9EURO</name>
<comment type="caution">
    <text evidence="3">The sequence shown here is derived from an EMBL/GenBank/DDBJ whole genome shotgun (WGS) entry which is preliminary data.</text>
</comment>
<feature type="compositionally biased region" description="Polar residues" evidence="1">
    <location>
        <begin position="93"/>
        <end position="112"/>
    </location>
</feature>
<dbReference type="GO" id="GO:0005737">
    <property type="term" value="C:cytoplasm"/>
    <property type="evidence" value="ECO:0007669"/>
    <property type="project" value="TreeGrafter"/>
</dbReference>
<proteinExistence type="predicted"/>
<evidence type="ECO:0000313" key="4">
    <source>
        <dbReference type="Proteomes" id="UP001149165"/>
    </source>
</evidence>
<protein>
    <recommendedName>
        <fullName evidence="2">DH domain-containing protein</fullName>
    </recommendedName>
</protein>